<evidence type="ECO:0000256" key="2">
    <source>
        <dbReference type="SAM" id="Phobius"/>
    </source>
</evidence>
<keyword evidence="2" id="KW-0472">Membrane</keyword>
<dbReference type="SUPFAM" id="SSF56219">
    <property type="entry name" value="DNase I-like"/>
    <property type="match status" value="1"/>
</dbReference>
<dbReference type="Proteomes" id="UP000054485">
    <property type="component" value="Unassembled WGS sequence"/>
</dbReference>
<protein>
    <recommendedName>
        <fullName evidence="5">Endonuclease/exonuclease/phosphatase domain-containing protein</fullName>
    </recommendedName>
</protein>
<feature type="region of interest" description="Disordered" evidence="1">
    <location>
        <begin position="152"/>
        <end position="172"/>
    </location>
</feature>
<sequence length="215" mass="24811">MWKLTSNTYLFTVDNLNSAGTLINLLALYNLIQVLPAGIATLKASNTKNQTRPDNIFCSEVLENTFTQCKVKYHLYPINTNHYPIISTLDLQPDRTNLTPCLNYREEDWDLVNKALAMRLDSINQPAELTNKEQFQVAMSALMRAITDTVEEQLSKTKPSPSSKCCKKARDKLPQQNHPIHEEYWITYNKFSERIKKSKDSHWNEWLESLTETGI</sequence>
<gene>
    <name evidence="3" type="ORF">CY34DRAFT_90305</name>
</gene>
<dbReference type="OrthoDB" id="3261136at2759"/>
<reference evidence="4" key="2">
    <citation type="submission" date="2015-01" db="EMBL/GenBank/DDBJ databases">
        <title>Evolutionary Origins and Diversification of the Mycorrhizal Mutualists.</title>
        <authorList>
            <consortium name="DOE Joint Genome Institute"/>
            <consortium name="Mycorrhizal Genomics Consortium"/>
            <person name="Kohler A."/>
            <person name="Kuo A."/>
            <person name="Nagy L.G."/>
            <person name="Floudas D."/>
            <person name="Copeland A."/>
            <person name="Barry K.W."/>
            <person name="Cichocki N."/>
            <person name="Veneault-Fourrey C."/>
            <person name="LaButti K."/>
            <person name="Lindquist E.A."/>
            <person name="Lipzen A."/>
            <person name="Lundell T."/>
            <person name="Morin E."/>
            <person name="Murat C."/>
            <person name="Riley R."/>
            <person name="Ohm R."/>
            <person name="Sun H."/>
            <person name="Tunlid A."/>
            <person name="Henrissat B."/>
            <person name="Grigoriev I.V."/>
            <person name="Hibbett D.S."/>
            <person name="Martin F."/>
        </authorList>
    </citation>
    <scope>NUCLEOTIDE SEQUENCE [LARGE SCALE GENOMIC DNA]</scope>
    <source>
        <strain evidence="4">UH-Slu-Lm8-n1</strain>
    </source>
</reference>
<reference evidence="3 4" key="1">
    <citation type="submission" date="2014-04" db="EMBL/GenBank/DDBJ databases">
        <authorList>
            <consortium name="DOE Joint Genome Institute"/>
            <person name="Kuo A."/>
            <person name="Ruytinx J."/>
            <person name="Rineau F."/>
            <person name="Colpaert J."/>
            <person name="Kohler A."/>
            <person name="Nagy L.G."/>
            <person name="Floudas D."/>
            <person name="Copeland A."/>
            <person name="Barry K.W."/>
            <person name="Cichocki N."/>
            <person name="Veneault-Fourrey C."/>
            <person name="LaButti K."/>
            <person name="Lindquist E.A."/>
            <person name="Lipzen A."/>
            <person name="Lundell T."/>
            <person name="Morin E."/>
            <person name="Murat C."/>
            <person name="Sun H."/>
            <person name="Tunlid A."/>
            <person name="Henrissat B."/>
            <person name="Grigoriev I.V."/>
            <person name="Hibbett D.S."/>
            <person name="Martin F."/>
            <person name="Nordberg H.P."/>
            <person name="Cantor M.N."/>
            <person name="Hua S.X."/>
        </authorList>
    </citation>
    <scope>NUCLEOTIDE SEQUENCE [LARGE SCALE GENOMIC DNA]</scope>
    <source>
        <strain evidence="3 4">UH-Slu-Lm8-n1</strain>
    </source>
</reference>
<dbReference type="AlphaFoldDB" id="A0A0D0AWT6"/>
<evidence type="ECO:0000313" key="3">
    <source>
        <dbReference type="EMBL" id="KIK38842.1"/>
    </source>
</evidence>
<name>A0A0D0AWT6_9AGAM</name>
<evidence type="ECO:0008006" key="5">
    <source>
        <dbReference type="Google" id="ProtNLM"/>
    </source>
</evidence>
<proteinExistence type="predicted"/>
<organism evidence="3 4">
    <name type="scientific">Suillus luteus UH-Slu-Lm8-n1</name>
    <dbReference type="NCBI Taxonomy" id="930992"/>
    <lineage>
        <taxon>Eukaryota</taxon>
        <taxon>Fungi</taxon>
        <taxon>Dikarya</taxon>
        <taxon>Basidiomycota</taxon>
        <taxon>Agaricomycotina</taxon>
        <taxon>Agaricomycetes</taxon>
        <taxon>Agaricomycetidae</taxon>
        <taxon>Boletales</taxon>
        <taxon>Suillineae</taxon>
        <taxon>Suillaceae</taxon>
        <taxon>Suillus</taxon>
    </lineage>
</organism>
<evidence type="ECO:0000256" key="1">
    <source>
        <dbReference type="SAM" id="MobiDB-lite"/>
    </source>
</evidence>
<keyword evidence="2" id="KW-0812">Transmembrane</keyword>
<accession>A0A0D0AWT6</accession>
<dbReference type="InterPro" id="IPR036691">
    <property type="entry name" value="Endo/exonu/phosph_ase_sf"/>
</dbReference>
<dbReference type="STRING" id="930992.A0A0D0AWT6"/>
<dbReference type="Gene3D" id="3.60.10.10">
    <property type="entry name" value="Endonuclease/exonuclease/phosphatase"/>
    <property type="match status" value="1"/>
</dbReference>
<keyword evidence="2" id="KW-1133">Transmembrane helix</keyword>
<dbReference type="EMBL" id="KN835371">
    <property type="protein sequence ID" value="KIK38842.1"/>
    <property type="molecule type" value="Genomic_DNA"/>
</dbReference>
<dbReference type="InParanoid" id="A0A0D0AWT6"/>
<dbReference type="HOGENOM" id="CLU_115679_0_0_1"/>
<keyword evidence="4" id="KW-1185">Reference proteome</keyword>
<evidence type="ECO:0000313" key="4">
    <source>
        <dbReference type="Proteomes" id="UP000054485"/>
    </source>
</evidence>
<feature type="transmembrane region" description="Helical" evidence="2">
    <location>
        <begin position="20"/>
        <end position="42"/>
    </location>
</feature>